<evidence type="ECO:0000256" key="1">
    <source>
        <dbReference type="SAM" id="MobiDB-lite"/>
    </source>
</evidence>
<feature type="region of interest" description="Disordered" evidence="1">
    <location>
        <begin position="269"/>
        <end position="288"/>
    </location>
</feature>
<sequence>MSHSIFHGVRSGSFRSPVFEVIPLVVEMIQLEMPQEISPAFNVSDQTSPVCCAISDQRVLLQTSPAFGFAFRLLLHVLRDVVLEFSRSLALSVVRSASVGVLFLADLSCVFIRTVGFVLFQQIPHLAKFSPIPFSVSRTIEHCSAASSSENSHPFRPPFFTFEVALDSSREALSIDIPFGGCCWLERDRKAAPVIRSAVRLICSGFNQFSRALLVVIVAQNQDLSGCRDVLLAFLRTGAYCLAGSCVLVYPLDSYPGFLGYSAGRGDDPAGDAPGAGRRSSHDAAPVGHTLAGTRGDADCANVERWCAACRALVSEEARRWLAIAAISRRSGHLLADVMVLAAVRFGRWLRAGRAMHARSDAVVLRRRVRFFVDGGRRPAAAPAIS</sequence>
<dbReference type="Proteomes" id="UP000250235">
    <property type="component" value="Unassembled WGS sequence"/>
</dbReference>
<reference evidence="2 3" key="1">
    <citation type="journal article" date="2015" name="Proc. Natl. Acad. Sci. U.S.A.">
        <title>The resurrection genome of Boea hygrometrica: A blueprint for survival of dehydration.</title>
        <authorList>
            <person name="Xiao L."/>
            <person name="Yang G."/>
            <person name="Zhang L."/>
            <person name="Yang X."/>
            <person name="Zhao S."/>
            <person name="Ji Z."/>
            <person name="Zhou Q."/>
            <person name="Hu M."/>
            <person name="Wang Y."/>
            <person name="Chen M."/>
            <person name="Xu Y."/>
            <person name="Jin H."/>
            <person name="Xiao X."/>
            <person name="Hu G."/>
            <person name="Bao F."/>
            <person name="Hu Y."/>
            <person name="Wan P."/>
            <person name="Li L."/>
            <person name="Deng X."/>
            <person name="Kuang T."/>
            <person name="Xiang C."/>
            <person name="Zhu J.K."/>
            <person name="Oliver M.J."/>
            <person name="He Y."/>
        </authorList>
    </citation>
    <scope>NUCLEOTIDE SEQUENCE [LARGE SCALE GENOMIC DNA]</scope>
    <source>
        <strain evidence="3">cv. XS01</strain>
    </source>
</reference>
<dbReference type="EMBL" id="KV004139">
    <property type="protein sequence ID" value="KZV35716.1"/>
    <property type="molecule type" value="Genomic_DNA"/>
</dbReference>
<evidence type="ECO:0000313" key="2">
    <source>
        <dbReference type="EMBL" id="KZV35716.1"/>
    </source>
</evidence>
<dbReference type="AlphaFoldDB" id="A0A2Z7BN32"/>
<organism evidence="2 3">
    <name type="scientific">Dorcoceras hygrometricum</name>
    <dbReference type="NCBI Taxonomy" id="472368"/>
    <lineage>
        <taxon>Eukaryota</taxon>
        <taxon>Viridiplantae</taxon>
        <taxon>Streptophyta</taxon>
        <taxon>Embryophyta</taxon>
        <taxon>Tracheophyta</taxon>
        <taxon>Spermatophyta</taxon>
        <taxon>Magnoliopsida</taxon>
        <taxon>eudicotyledons</taxon>
        <taxon>Gunneridae</taxon>
        <taxon>Pentapetalae</taxon>
        <taxon>asterids</taxon>
        <taxon>lamiids</taxon>
        <taxon>Lamiales</taxon>
        <taxon>Gesneriaceae</taxon>
        <taxon>Didymocarpoideae</taxon>
        <taxon>Trichosporeae</taxon>
        <taxon>Loxocarpinae</taxon>
        <taxon>Dorcoceras</taxon>
    </lineage>
</organism>
<accession>A0A2Z7BN32</accession>
<protein>
    <submittedName>
        <fullName evidence="2">Uncharacterized protein</fullName>
    </submittedName>
</protein>
<gene>
    <name evidence="2" type="ORF">F511_41871</name>
</gene>
<evidence type="ECO:0000313" key="3">
    <source>
        <dbReference type="Proteomes" id="UP000250235"/>
    </source>
</evidence>
<name>A0A2Z7BN32_9LAMI</name>
<keyword evidence="3" id="KW-1185">Reference proteome</keyword>
<proteinExistence type="predicted"/>